<evidence type="ECO:0000313" key="1">
    <source>
        <dbReference type="EMBL" id="SMB91448.1"/>
    </source>
</evidence>
<dbReference type="EMBL" id="LT838272">
    <property type="protein sequence ID" value="SMB91448.1"/>
    <property type="molecule type" value="Genomic_DNA"/>
</dbReference>
<dbReference type="OrthoDB" id="43591at2"/>
<dbReference type="AlphaFoldDB" id="A0A1W1VDK0"/>
<dbReference type="STRING" id="698762.SAMN00808754_0446"/>
<accession>A0A1W1VDK0</accession>
<dbReference type="Proteomes" id="UP000192569">
    <property type="component" value="Chromosome I"/>
</dbReference>
<dbReference type="RefSeq" id="WP_084663610.1">
    <property type="nucleotide sequence ID" value="NZ_LT838272.1"/>
</dbReference>
<protein>
    <submittedName>
        <fullName evidence="1">Uncharacterized protein</fullName>
    </submittedName>
</protein>
<organism evidence="1 2">
    <name type="scientific">Thermanaeromonas toyohensis ToBE</name>
    <dbReference type="NCBI Taxonomy" id="698762"/>
    <lineage>
        <taxon>Bacteria</taxon>
        <taxon>Bacillati</taxon>
        <taxon>Bacillota</taxon>
        <taxon>Clostridia</taxon>
        <taxon>Neomoorellales</taxon>
        <taxon>Neomoorellaceae</taxon>
        <taxon>Thermanaeromonas</taxon>
    </lineage>
</organism>
<proteinExistence type="predicted"/>
<reference evidence="1 2" key="1">
    <citation type="submission" date="2017-04" db="EMBL/GenBank/DDBJ databases">
        <authorList>
            <person name="Afonso C.L."/>
            <person name="Miller P.J."/>
            <person name="Scott M.A."/>
            <person name="Spackman E."/>
            <person name="Goraichik I."/>
            <person name="Dimitrov K.M."/>
            <person name="Suarez D.L."/>
            <person name="Swayne D.E."/>
        </authorList>
    </citation>
    <scope>NUCLEOTIDE SEQUENCE [LARGE SCALE GENOMIC DNA]</scope>
    <source>
        <strain evidence="1 2">ToBE</strain>
    </source>
</reference>
<gene>
    <name evidence="1" type="ORF">SAMN00808754_0446</name>
</gene>
<keyword evidence="2" id="KW-1185">Reference proteome</keyword>
<sequence length="234" mass="25254">MVAEKSTEPIAAAEYERVICQVKGVLSARLVTGVDGQIEEIHVLATPDRNPKQVVRDIETAVLVQLGTTLDRKKISVAQLEEGVAGADHVNEAGASCGRARRTQLRLVRLGFFSRGIRLEANVTVEIGEEGNFYEGSAIGANMPGKGCYLVAQATLEAIKKYLGESCILTLEDLLQLEVAKTRAILVVIGMLGDWGRERLAGIAFLDESPDELQATGTAVLRALACRFCIHVHT</sequence>
<name>A0A1W1VDK0_9FIRM</name>
<evidence type="ECO:0000313" key="2">
    <source>
        <dbReference type="Proteomes" id="UP000192569"/>
    </source>
</evidence>